<sequence>MERNVGEVDRLVRIAMGAVVGLASLGILAGLLAASGVVALVLGIVAIVLLATGASGTCGAYQVLGVSTCKR</sequence>
<dbReference type="RefSeq" id="WP_119818969.1">
    <property type="nucleotide sequence ID" value="NZ_CP025066.1"/>
</dbReference>
<dbReference type="Pfam" id="PF11127">
    <property type="entry name" value="YgaP-like_TM"/>
    <property type="match status" value="1"/>
</dbReference>
<keyword evidence="1" id="KW-0812">Transmembrane</keyword>
<feature type="domain" description="Inner membrane protein YgaP-like transmembrane" evidence="2">
    <location>
        <begin position="1"/>
        <end position="70"/>
    </location>
</feature>
<evidence type="ECO:0000313" key="4">
    <source>
        <dbReference type="Proteomes" id="UP000263012"/>
    </source>
</evidence>
<accession>A0A343TL21</accession>
<proteinExistence type="predicted"/>
<evidence type="ECO:0000256" key="1">
    <source>
        <dbReference type="SAM" id="Phobius"/>
    </source>
</evidence>
<dbReference type="EMBL" id="CP025066">
    <property type="protein sequence ID" value="AUX09793.1"/>
    <property type="molecule type" value="Genomic_DNA"/>
</dbReference>
<dbReference type="InterPro" id="IPR021309">
    <property type="entry name" value="YgaP-like_TM"/>
</dbReference>
<gene>
    <name evidence="3" type="ORF">AArcSl_2168</name>
</gene>
<keyword evidence="4" id="KW-1185">Reference proteome</keyword>
<protein>
    <recommendedName>
        <fullName evidence="2">Inner membrane protein YgaP-like transmembrane domain-containing protein</fullName>
    </recommendedName>
</protein>
<feature type="transmembrane region" description="Helical" evidence="1">
    <location>
        <begin position="40"/>
        <end position="64"/>
    </location>
</feature>
<dbReference type="KEGG" id="hdf:AArcSl_2168"/>
<name>A0A343TL21_9EURY</name>
<dbReference type="GeneID" id="37878519"/>
<dbReference type="AlphaFoldDB" id="A0A343TL21"/>
<keyword evidence="1" id="KW-1133">Transmembrane helix</keyword>
<reference evidence="4" key="1">
    <citation type="submission" date="2017-11" db="EMBL/GenBank/DDBJ databases">
        <title>Phenotypic and genomic properties of facultatively anaerobic sulfur-reducing natronoarchaea from hypersaline soda lakes.</title>
        <authorList>
            <person name="Sorokin D.Y."/>
            <person name="Kublanov I.V."/>
            <person name="Roman P."/>
            <person name="Sinninghe Damste J.S."/>
            <person name="Golyshin P.N."/>
            <person name="Rojo D."/>
            <person name="Ciordia S."/>
            <person name="Mena M.D.C."/>
            <person name="Ferrer M."/>
            <person name="Messina E."/>
            <person name="Smedile F."/>
            <person name="La Spada G."/>
            <person name="La Cono V."/>
            <person name="Yakimov M.M."/>
        </authorList>
    </citation>
    <scope>NUCLEOTIDE SEQUENCE [LARGE SCALE GENOMIC DNA]</scope>
    <source>
        <strain evidence="4">AArc-Sl</strain>
    </source>
</reference>
<keyword evidence="1" id="KW-0472">Membrane</keyword>
<dbReference type="Proteomes" id="UP000263012">
    <property type="component" value="Chromosome"/>
</dbReference>
<evidence type="ECO:0000313" key="3">
    <source>
        <dbReference type="EMBL" id="AUX09793.1"/>
    </source>
</evidence>
<evidence type="ECO:0000259" key="2">
    <source>
        <dbReference type="Pfam" id="PF11127"/>
    </source>
</evidence>
<feature type="transmembrane region" description="Helical" evidence="1">
    <location>
        <begin position="12"/>
        <end position="34"/>
    </location>
</feature>
<organism evidence="3 4">
    <name type="scientific">Halalkaliarchaeum desulfuricum</name>
    <dbReference type="NCBI Taxonomy" id="2055893"/>
    <lineage>
        <taxon>Archaea</taxon>
        <taxon>Methanobacteriati</taxon>
        <taxon>Methanobacteriota</taxon>
        <taxon>Stenosarchaea group</taxon>
        <taxon>Halobacteria</taxon>
        <taxon>Halobacteriales</taxon>
        <taxon>Haloferacaceae</taxon>
        <taxon>Halalkaliarchaeum</taxon>
    </lineage>
</organism>